<proteinExistence type="predicted"/>
<keyword evidence="1" id="KW-1133">Transmembrane helix</keyword>
<feature type="transmembrane region" description="Helical" evidence="1">
    <location>
        <begin position="76"/>
        <end position="96"/>
    </location>
</feature>
<evidence type="ECO:0000256" key="1">
    <source>
        <dbReference type="SAM" id="Phobius"/>
    </source>
</evidence>
<keyword evidence="1" id="KW-0812">Transmembrane</keyword>
<organism evidence="2">
    <name type="scientific">Rhipicephalus zambeziensis</name>
    <dbReference type="NCBI Taxonomy" id="60191"/>
    <lineage>
        <taxon>Eukaryota</taxon>
        <taxon>Metazoa</taxon>
        <taxon>Ecdysozoa</taxon>
        <taxon>Arthropoda</taxon>
        <taxon>Chelicerata</taxon>
        <taxon>Arachnida</taxon>
        <taxon>Acari</taxon>
        <taxon>Parasitiformes</taxon>
        <taxon>Ixodida</taxon>
        <taxon>Ixodoidea</taxon>
        <taxon>Ixodidae</taxon>
        <taxon>Rhipicephalinae</taxon>
        <taxon>Rhipicephalus</taxon>
        <taxon>Rhipicephalus</taxon>
    </lineage>
</organism>
<sequence>MTHVAESDQFITHLRVLPTFHTCESATLSRRELPRKVLLLLSYNHPCKVLMQGQNEWQHCDFSYYRLHSWLSLSQVMYNPVLYCILFILLISANSAHNKNVVKENTPLSATLLSILSRSERAVHTKESPILVFLFHATFVFHATFDMSVITTTRN</sequence>
<name>A0A224YG30_9ACAR</name>
<dbReference type="EMBL" id="GFPF01001778">
    <property type="protein sequence ID" value="MAA12924.1"/>
    <property type="molecule type" value="Transcribed_RNA"/>
</dbReference>
<protein>
    <submittedName>
        <fullName evidence="2">Uncharacterized protein</fullName>
    </submittedName>
</protein>
<feature type="transmembrane region" description="Helical" evidence="1">
    <location>
        <begin position="130"/>
        <end position="150"/>
    </location>
</feature>
<accession>A0A224YG30</accession>
<keyword evidence="1" id="KW-0472">Membrane</keyword>
<evidence type="ECO:0000313" key="2">
    <source>
        <dbReference type="EMBL" id="MAA12924.1"/>
    </source>
</evidence>
<reference evidence="2" key="1">
    <citation type="journal article" date="2017" name="Parasit. Vectors">
        <title>Sialotranscriptomics of Rhipicephalus zambeziensis reveals intricate expression profiles of secretory proteins and suggests tight temporal transcriptional regulation during blood-feeding.</title>
        <authorList>
            <person name="de Castro M.H."/>
            <person name="de Klerk D."/>
            <person name="Pienaar R."/>
            <person name="Rees D.J.G."/>
            <person name="Mans B.J."/>
        </authorList>
    </citation>
    <scope>NUCLEOTIDE SEQUENCE</scope>
    <source>
        <tissue evidence="2">Salivary glands</tissue>
    </source>
</reference>
<dbReference type="AlphaFoldDB" id="A0A224YG30"/>